<evidence type="ECO:0000256" key="3">
    <source>
        <dbReference type="ARBA" id="ARBA00022723"/>
    </source>
</evidence>
<keyword evidence="5 8" id="KW-0863">Zinc-finger</keyword>
<dbReference type="PROSITE" id="PS00028">
    <property type="entry name" value="ZINC_FINGER_C2H2_1"/>
    <property type="match status" value="1"/>
</dbReference>
<protein>
    <submittedName>
        <fullName evidence="10">Zinc finger protein 787</fullName>
    </submittedName>
</protein>
<evidence type="ECO:0000256" key="1">
    <source>
        <dbReference type="ARBA" id="ARBA00004123"/>
    </source>
</evidence>
<name>A0A091H1K6_BUCRH</name>
<proteinExistence type="inferred from homology"/>
<evidence type="ECO:0000256" key="6">
    <source>
        <dbReference type="ARBA" id="ARBA00022833"/>
    </source>
</evidence>
<dbReference type="PANTHER" id="PTHR23226:SF416">
    <property type="entry name" value="FI01424P"/>
    <property type="match status" value="1"/>
</dbReference>
<keyword evidence="3" id="KW-0479">Metal-binding</keyword>
<evidence type="ECO:0000259" key="9">
    <source>
        <dbReference type="PROSITE" id="PS50157"/>
    </source>
</evidence>
<evidence type="ECO:0000256" key="2">
    <source>
        <dbReference type="ARBA" id="ARBA00006991"/>
    </source>
</evidence>
<dbReference type="Proteomes" id="UP000054064">
    <property type="component" value="Unassembled WGS sequence"/>
</dbReference>
<keyword evidence="6" id="KW-0862">Zinc</keyword>
<keyword evidence="11" id="KW-1185">Reference proteome</keyword>
<dbReference type="Pfam" id="PF00096">
    <property type="entry name" value="zf-C2H2"/>
    <property type="match status" value="2"/>
</dbReference>
<comment type="similarity">
    <text evidence="2">Belongs to the krueppel C2H2-type zinc-finger protein family.</text>
</comment>
<dbReference type="GO" id="GO:0008270">
    <property type="term" value="F:zinc ion binding"/>
    <property type="evidence" value="ECO:0007669"/>
    <property type="project" value="UniProtKB-KW"/>
</dbReference>
<dbReference type="InterPro" id="IPR013087">
    <property type="entry name" value="Znf_C2H2_type"/>
</dbReference>
<dbReference type="GO" id="GO:0005634">
    <property type="term" value="C:nucleus"/>
    <property type="evidence" value="ECO:0007669"/>
    <property type="project" value="UniProtKB-SubCell"/>
</dbReference>
<dbReference type="Gene3D" id="3.30.160.60">
    <property type="entry name" value="Classic Zinc Finger"/>
    <property type="match status" value="2"/>
</dbReference>
<comment type="subcellular location">
    <subcellularLocation>
        <location evidence="1">Nucleus</location>
    </subcellularLocation>
</comment>
<keyword evidence="7" id="KW-0539">Nucleus</keyword>
<dbReference type="GO" id="GO:0000978">
    <property type="term" value="F:RNA polymerase II cis-regulatory region sequence-specific DNA binding"/>
    <property type="evidence" value="ECO:0007669"/>
    <property type="project" value="TreeGrafter"/>
</dbReference>
<feature type="domain" description="C2H2-type" evidence="9">
    <location>
        <begin position="27"/>
        <end position="47"/>
    </location>
</feature>
<dbReference type="InterPro" id="IPR036236">
    <property type="entry name" value="Znf_C2H2_sf"/>
</dbReference>
<feature type="non-terminal residue" evidence="10">
    <location>
        <position position="1"/>
    </location>
</feature>
<evidence type="ECO:0000256" key="5">
    <source>
        <dbReference type="ARBA" id="ARBA00022771"/>
    </source>
</evidence>
<gene>
    <name evidence="10" type="ORF">N320_05677</name>
</gene>
<dbReference type="FunFam" id="3.30.160.60:FF:001498">
    <property type="entry name" value="Zinc finger protein 404"/>
    <property type="match status" value="1"/>
</dbReference>
<evidence type="ECO:0000256" key="8">
    <source>
        <dbReference type="PROSITE-ProRule" id="PRU00042"/>
    </source>
</evidence>
<evidence type="ECO:0000313" key="10">
    <source>
        <dbReference type="EMBL" id="KFO88692.1"/>
    </source>
</evidence>
<feature type="domain" description="C2H2-type" evidence="9">
    <location>
        <begin position="1"/>
        <end position="26"/>
    </location>
</feature>
<keyword evidence="4" id="KW-0677">Repeat</keyword>
<evidence type="ECO:0000313" key="11">
    <source>
        <dbReference type="Proteomes" id="UP000054064"/>
    </source>
</evidence>
<feature type="non-terminal residue" evidence="10">
    <location>
        <position position="47"/>
    </location>
</feature>
<reference evidence="10 11" key="1">
    <citation type="submission" date="2014-04" db="EMBL/GenBank/DDBJ databases">
        <title>Genome evolution of avian class.</title>
        <authorList>
            <person name="Zhang G."/>
            <person name="Li C."/>
        </authorList>
    </citation>
    <scope>NUCLEOTIDE SEQUENCE [LARGE SCALE GENOMIC DNA]</scope>
    <source>
        <strain evidence="10">BGI_N320</strain>
    </source>
</reference>
<dbReference type="PANTHER" id="PTHR23226">
    <property type="entry name" value="ZINC FINGER AND SCAN DOMAIN-CONTAINING"/>
    <property type="match status" value="1"/>
</dbReference>
<dbReference type="FunFam" id="3.30.160.60:FF:000785">
    <property type="entry name" value="zinc finger protein 648"/>
    <property type="match status" value="1"/>
</dbReference>
<evidence type="ECO:0000256" key="7">
    <source>
        <dbReference type="ARBA" id="ARBA00023242"/>
    </source>
</evidence>
<sequence>CSDCGKRFRQSTHFLQHCLIHTGEKPFTCGDCGQSFSQSSHLSEHRR</sequence>
<dbReference type="PROSITE" id="PS50157">
    <property type="entry name" value="ZINC_FINGER_C2H2_2"/>
    <property type="match status" value="2"/>
</dbReference>
<accession>A0A091H1K6</accession>
<organism evidence="10 11">
    <name type="scientific">Buceros rhinoceros silvestris</name>
    <dbReference type="NCBI Taxonomy" id="175836"/>
    <lineage>
        <taxon>Eukaryota</taxon>
        <taxon>Metazoa</taxon>
        <taxon>Chordata</taxon>
        <taxon>Craniata</taxon>
        <taxon>Vertebrata</taxon>
        <taxon>Euteleostomi</taxon>
        <taxon>Archelosauria</taxon>
        <taxon>Archosauria</taxon>
        <taxon>Dinosauria</taxon>
        <taxon>Saurischia</taxon>
        <taxon>Theropoda</taxon>
        <taxon>Coelurosauria</taxon>
        <taxon>Aves</taxon>
        <taxon>Neognathae</taxon>
        <taxon>Neoaves</taxon>
        <taxon>Telluraves</taxon>
        <taxon>Coraciimorphae</taxon>
        <taxon>Bucerotiformes</taxon>
        <taxon>Bucerotidae</taxon>
        <taxon>Buceros</taxon>
    </lineage>
</organism>
<dbReference type="AlphaFoldDB" id="A0A091H1K6"/>
<dbReference type="GO" id="GO:0000981">
    <property type="term" value="F:DNA-binding transcription factor activity, RNA polymerase II-specific"/>
    <property type="evidence" value="ECO:0007669"/>
    <property type="project" value="TreeGrafter"/>
</dbReference>
<evidence type="ECO:0000256" key="4">
    <source>
        <dbReference type="ARBA" id="ARBA00022737"/>
    </source>
</evidence>
<dbReference type="SUPFAM" id="SSF57667">
    <property type="entry name" value="beta-beta-alpha zinc fingers"/>
    <property type="match status" value="1"/>
</dbReference>
<dbReference type="EMBL" id="KL518165">
    <property type="protein sequence ID" value="KFO88692.1"/>
    <property type="molecule type" value="Genomic_DNA"/>
</dbReference>